<dbReference type="Gene3D" id="3.30.70.100">
    <property type="match status" value="1"/>
</dbReference>
<dbReference type="Pfam" id="PF08803">
    <property type="entry name" value="ydhR"/>
    <property type="match status" value="1"/>
</dbReference>
<dbReference type="AlphaFoldDB" id="A0A0A1MEV8"/>
<dbReference type="PANTHER" id="PTHR39169">
    <property type="match status" value="1"/>
</dbReference>
<dbReference type="STRING" id="545501.BN997_01473"/>
<dbReference type="InterPro" id="IPR014910">
    <property type="entry name" value="YdhR"/>
</dbReference>
<sequence length="101" mass="11524">MAYILQIDFTMEGPFGEEMATAFHDLAMSIREEEGFQWKIWTENPDAKEAGGIYVFETKEAAEKYLDMHTKRLAQFGLENVRAKVFGINETLTKVTDGPVE</sequence>
<dbReference type="InterPro" id="IPR011008">
    <property type="entry name" value="Dimeric_a/b-barrel"/>
</dbReference>
<organism evidence="1 2">
    <name type="scientific">Oceanobacillus oncorhynchi</name>
    <dbReference type="NCBI Taxonomy" id="545501"/>
    <lineage>
        <taxon>Bacteria</taxon>
        <taxon>Bacillati</taxon>
        <taxon>Bacillota</taxon>
        <taxon>Bacilli</taxon>
        <taxon>Bacillales</taxon>
        <taxon>Bacillaceae</taxon>
        <taxon>Oceanobacillus</taxon>
    </lineage>
</organism>
<dbReference type="GO" id="GO:0004497">
    <property type="term" value="F:monooxygenase activity"/>
    <property type="evidence" value="ECO:0007669"/>
    <property type="project" value="UniProtKB-KW"/>
</dbReference>
<gene>
    <name evidence="1" type="primary">ydhR</name>
    <name evidence="1" type="ORF">BN997_01473</name>
</gene>
<dbReference type="OrthoDB" id="1440627at2"/>
<dbReference type="PANTHER" id="PTHR39169:SF1">
    <property type="entry name" value="MONOOXYGENASE YDHR-RELATED"/>
    <property type="match status" value="1"/>
</dbReference>
<keyword evidence="1" id="KW-0503">Monooxygenase</keyword>
<keyword evidence="1" id="KW-0560">Oxidoreductase</keyword>
<protein>
    <submittedName>
        <fullName evidence="1">Putative monooxygenase YdhR</fullName>
    </submittedName>
</protein>
<keyword evidence="2" id="KW-1185">Reference proteome</keyword>
<dbReference type="EMBL" id="CDGG01000001">
    <property type="protein sequence ID" value="CEI81638.1"/>
    <property type="molecule type" value="Genomic_DNA"/>
</dbReference>
<evidence type="ECO:0000313" key="1">
    <source>
        <dbReference type="EMBL" id="CEI81638.1"/>
    </source>
</evidence>
<name>A0A0A1MEV8_9BACI</name>
<dbReference type="SUPFAM" id="SSF54909">
    <property type="entry name" value="Dimeric alpha+beta barrel"/>
    <property type="match status" value="1"/>
</dbReference>
<dbReference type="RefSeq" id="WP_042530904.1">
    <property type="nucleotide sequence ID" value="NZ_CDGG01000001.1"/>
</dbReference>
<dbReference type="NCBIfam" id="NF008333">
    <property type="entry name" value="PRK11118.1"/>
    <property type="match status" value="1"/>
</dbReference>
<evidence type="ECO:0000313" key="2">
    <source>
        <dbReference type="Proteomes" id="UP000040453"/>
    </source>
</evidence>
<proteinExistence type="predicted"/>
<reference evidence="1 2" key="1">
    <citation type="submission" date="2014-11" db="EMBL/GenBank/DDBJ databases">
        <authorList>
            <person name="Urmite Genomes Urmite Genomes"/>
        </authorList>
    </citation>
    <scope>NUCLEOTIDE SEQUENCE [LARGE SCALE GENOMIC DNA]</scope>
    <source>
        <strain evidence="1 2">Oc5</strain>
    </source>
</reference>
<dbReference type="Proteomes" id="UP000040453">
    <property type="component" value="Unassembled WGS sequence"/>
</dbReference>
<accession>A0A0A1MEV8</accession>